<evidence type="ECO:0000259" key="6">
    <source>
        <dbReference type="Pfam" id="PF12698"/>
    </source>
</evidence>
<feature type="transmembrane region" description="Helical" evidence="5">
    <location>
        <begin position="69"/>
        <end position="91"/>
    </location>
</feature>
<name>R4U657_9MOLU</name>
<sequence>MKTTPNKNINFKSNFSIFTELILLINKSFFREKRGPIFIFIVSTIFLVVFYYIFNNFQESGGGTKIKTLLLFIYMLLPALSIIVSLSTTLVDWKKSVFLKRIDATGVKKSTFLVLLALFYLFLGIIGFFFEMLFGVMIATNDFIAVFKNINWGYLMLALMLTILLSIAIAFLLGGIFSNEGITNSIAIIIYILTLLLSGVLIYPPTISFDFGVRVLTYFIPHKYPIFLFYYAITGTNWEAQFNTGIGVSLGERTEYYHHFTSTWQPIVASILLLAVFIGATKFLFKWNI</sequence>
<protein>
    <submittedName>
        <fullName evidence="7">Putative ABC transporter permease</fullName>
    </submittedName>
</protein>
<evidence type="ECO:0000256" key="1">
    <source>
        <dbReference type="ARBA" id="ARBA00004141"/>
    </source>
</evidence>
<evidence type="ECO:0000256" key="5">
    <source>
        <dbReference type="SAM" id="Phobius"/>
    </source>
</evidence>
<dbReference type="PATRIC" id="fig|1276229.3.peg.491"/>
<evidence type="ECO:0000256" key="4">
    <source>
        <dbReference type="ARBA" id="ARBA00023136"/>
    </source>
</evidence>
<feature type="transmembrane region" description="Helical" evidence="5">
    <location>
        <begin position="112"/>
        <end position="140"/>
    </location>
</feature>
<evidence type="ECO:0000313" key="8">
    <source>
        <dbReference type="Proteomes" id="UP000013963"/>
    </source>
</evidence>
<accession>R4U657</accession>
<feature type="transmembrane region" description="Helical" evidence="5">
    <location>
        <begin position="185"/>
        <end position="203"/>
    </location>
</feature>
<dbReference type="Proteomes" id="UP000013963">
    <property type="component" value="Chromosome"/>
</dbReference>
<comment type="subcellular location">
    <subcellularLocation>
        <location evidence="1">Membrane</location>
        <topology evidence="1">Multi-pass membrane protein</topology>
    </subcellularLocation>
</comment>
<keyword evidence="4 5" id="KW-0472">Membrane</keyword>
<evidence type="ECO:0000256" key="2">
    <source>
        <dbReference type="ARBA" id="ARBA00022692"/>
    </source>
</evidence>
<evidence type="ECO:0000256" key="3">
    <source>
        <dbReference type="ARBA" id="ARBA00022989"/>
    </source>
</evidence>
<dbReference type="eggNOG" id="COG0842">
    <property type="taxonomic scope" value="Bacteria"/>
</dbReference>
<reference evidence="7 8" key="1">
    <citation type="journal article" date="2013" name="Genome Biol. Evol.">
        <title>Complete genomes of two dipteran-associated spiroplasmas provided insights into the origin, dynamics, and impacts of viral invasion in spiroplasma.</title>
        <authorList>
            <person name="Ku C."/>
            <person name="Lo W.S."/>
            <person name="Chen L.L."/>
            <person name="Kuo C.H."/>
        </authorList>
    </citation>
    <scope>NUCLEOTIDE SEQUENCE [LARGE SCALE GENOMIC DNA]</scope>
    <source>
        <strain evidence="7">EA-1</strain>
    </source>
</reference>
<gene>
    <name evidence="7" type="ORF">SSYRP_v1c04960</name>
</gene>
<keyword evidence="8" id="KW-1185">Reference proteome</keyword>
<feature type="transmembrane region" description="Helical" evidence="5">
    <location>
        <begin position="264"/>
        <end position="285"/>
    </location>
</feature>
<dbReference type="KEGG" id="ssyr:SSYRP_v1c04960"/>
<dbReference type="OrthoDB" id="388470at2"/>
<evidence type="ECO:0000313" key="7">
    <source>
        <dbReference type="EMBL" id="AGM26088.1"/>
    </source>
</evidence>
<feature type="domain" description="ABC-2 type transporter transmembrane" evidence="6">
    <location>
        <begin position="55"/>
        <end position="279"/>
    </location>
</feature>
<dbReference type="AlphaFoldDB" id="R4U657"/>
<proteinExistence type="predicted"/>
<dbReference type="GO" id="GO:0016020">
    <property type="term" value="C:membrane"/>
    <property type="evidence" value="ECO:0007669"/>
    <property type="project" value="UniProtKB-SubCell"/>
</dbReference>
<organism evidence="7 8">
    <name type="scientific">Spiroplasma syrphidicola EA-1</name>
    <dbReference type="NCBI Taxonomy" id="1276229"/>
    <lineage>
        <taxon>Bacteria</taxon>
        <taxon>Bacillati</taxon>
        <taxon>Mycoplasmatota</taxon>
        <taxon>Mollicutes</taxon>
        <taxon>Entomoplasmatales</taxon>
        <taxon>Spiroplasmataceae</taxon>
        <taxon>Spiroplasma</taxon>
    </lineage>
</organism>
<feature type="transmembrane region" description="Helical" evidence="5">
    <location>
        <begin position="152"/>
        <end position="173"/>
    </location>
</feature>
<dbReference type="HOGENOM" id="CLU_924106_0_0_14"/>
<dbReference type="Pfam" id="PF12698">
    <property type="entry name" value="ABC2_membrane_3"/>
    <property type="match status" value="1"/>
</dbReference>
<feature type="transmembrane region" description="Helical" evidence="5">
    <location>
        <begin position="37"/>
        <end position="54"/>
    </location>
</feature>
<dbReference type="STRING" id="1276229.SSYRP_v1c04960"/>
<dbReference type="GO" id="GO:0140359">
    <property type="term" value="F:ABC-type transporter activity"/>
    <property type="evidence" value="ECO:0007669"/>
    <property type="project" value="InterPro"/>
</dbReference>
<dbReference type="EMBL" id="CP005078">
    <property type="protein sequence ID" value="AGM26088.1"/>
    <property type="molecule type" value="Genomic_DNA"/>
</dbReference>
<keyword evidence="3 5" id="KW-1133">Transmembrane helix</keyword>
<dbReference type="InterPro" id="IPR013525">
    <property type="entry name" value="ABC2_TM"/>
</dbReference>
<keyword evidence="2 5" id="KW-0812">Transmembrane</keyword>
<dbReference type="RefSeq" id="WP_016340734.1">
    <property type="nucleotide sequence ID" value="NC_021284.1"/>
</dbReference>